<organism evidence="1 2">
    <name type="scientific">Desmophyllum pertusum</name>
    <dbReference type="NCBI Taxonomy" id="174260"/>
    <lineage>
        <taxon>Eukaryota</taxon>
        <taxon>Metazoa</taxon>
        <taxon>Cnidaria</taxon>
        <taxon>Anthozoa</taxon>
        <taxon>Hexacorallia</taxon>
        <taxon>Scleractinia</taxon>
        <taxon>Caryophylliina</taxon>
        <taxon>Caryophylliidae</taxon>
        <taxon>Desmophyllum</taxon>
    </lineage>
</organism>
<comment type="caution">
    <text evidence="1">The sequence shown here is derived from an EMBL/GenBank/DDBJ whole genome shotgun (WGS) entry which is preliminary data.</text>
</comment>
<evidence type="ECO:0000313" key="2">
    <source>
        <dbReference type="Proteomes" id="UP001163046"/>
    </source>
</evidence>
<dbReference type="EMBL" id="MU826839">
    <property type="protein sequence ID" value="KAJ7372065.1"/>
    <property type="molecule type" value="Genomic_DNA"/>
</dbReference>
<dbReference type="Proteomes" id="UP001163046">
    <property type="component" value="Unassembled WGS sequence"/>
</dbReference>
<reference evidence="1" key="1">
    <citation type="submission" date="2023-01" db="EMBL/GenBank/DDBJ databases">
        <title>Genome assembly of the deep-sea coral Lophelia pertusa.</title>
        <authorList>
            <person name="Herrera S."/>
            <person name="Cordes E."/>
        </authorList>
    </citation>
    <scope>NUCLEOTIDE SEQUENCE</scope>
    <source>
        <strain evidence="1">USNM1676648</strain>
        <tissue evidence="1">Polyp</tissue>
    </source>
</reference>
<keyword evidence="2" id="KW-1185">Reference proteome</keyword>
<sequence>PRYIPAIKRKEDVITADDEAIAVLNQNMKTLKIDQDTSPAIKRKEDVITADDEAIAVLDQNIKKSKIEQDEPGKSN</sequence>
<feature type="non-terminal residue" evidence="1">
    <location>
        <position position="1"/>
    </location>
</feature>
<protein>
    <submittedName>
        <fullName evidence="1">Uncharacterized protein</fullName>
    </submittedName>
</protein>
<gene>
    <name evidence="1" type="ORF">OS493_021494</name>
</gene>
<dbReference type="AlphaFoldDB" id="A0A9W9YZ39"/>
<accession>A0A9W9YZ39</accession>
<name>A0A9W9YZ39_9CNID</name>
<evidence type="ECO:0000313" key="1">
    <source>
        <dbReference type="EMBL" id="KAJ7372065.1"/>
    </source>
</evidence>
<proteinExistence type="predicted"/>